<dbReference type="PROSITE" id="PS01063">
    <property type="entry name" value="SIGMA70_ECF"/>
    <property type="match status" value="1"/>
</dbReference>
<keyword evidence="5" id="KW-0732">Signal</keyword>
<sequence length="746" mass="78218">MREHAVTRSQIGRASATPAGPPGADSPRPARPTRPAAPAGPPGADSPRPARPTRPAAGAADVSRAADPRTVDVAQFVRLAQRGDVAARDSLISAHLPLIYNVIGRALDGHPDVDDLVQETMLRAIRGLGGLREADRFRSWLVAIAYRQIQLHLRARRTTPVRTMPAALDVPDPGGDFAERATAELVVTDQRRELVEATRWLDDQDRRLLGLWWQEAAGDLTRTELAAALDVRPKHAAVRVQRMKAQLDAARGIVRALRTRPRCPDLVEQVKRWDGVADPLWRKRLIRHVRECPQCSLGRHGLVAPEELLLGIAALPVPAALVTGVLSSSVKVTSSLLPHKLLAAAAVASVAVGGGIVYAVHQTPAPAPNVAVAPPAVVRPSAPGAVVGSRAAAAPSSAAARPVVGTGVQRADVFVAPTGSDRSGDGSVGKPYGSLEKAVTVIRPGQTIAMRGGTYPLGSEVEITVSGTASRRITLSNYRDERPVIDAAGLPPTDWAVDQTASYWTVQGLEIRNAPAHAYVCSGCRSNVFQRLVLRGNKRAGMMLRDPGTIGNRVLGNDFTGSDGIGLGLQFGSGAGNQVRGNRFAGNGESGLDLKFDSPVTVEGNWSYDNGGNGFVLTGEPASHRLRNNAAWDNGNHGFTDDAGPTRGLSLVGNTAFRNRGSGFALPGGPATLRANVAVDNTGEPAGLAPGSAATGNSWQQPGWSADRFRSVAPSSAEAARTAAGQLPPTGFLVTADDMGATMTAD</sequence>
<dbReference type="Proteomes" id="UP001519654">
    <property type="component" value="Unassembled WGS sequence"/>
</dbReference>
<name>A0ABS5Z1S9_9ACTN</name>
<dbReference type="InterPro" id="IPR000838">
    <property type="entry name" value="RNA_pol_sigma70_ECF_CS"/>
</dbReference>
<dbReference type="PANTHER" id="PTHR40088">
    <property type="entry name" value="PECTATE LYASE (EUROFUNG)"/>
    <property type="match status" value="1"/>
</dbReference>
<accession>A0ABS5Z1S9</accession>
<keyword evidence="9" id="KW-0238">DNA-binding</keyword>
<keyword evidence="14" id="KW-1185">Reference proteome</keyword>
<evidence type="ECO:0000256" key="9">
    <source>
        <dbReference type="RuleBase" id="RU000716"/>
    </source>
</evidence>
<evidence type="ECO:0000256" key="8">
    <source>
        <dbReference type="ARBA" id="ARBA00038263"/>
    </source>
</evidence>
<protein>
    <recommendedName>
        <fullName evidence="9">RNA polymerase sigma factor</fullName>
    </recommendedName>
</protein>
<keyword evidence="9" id="KW-0805">Transcription regulation</keyword>
<dbReference type="Pfam" id="PF04542">
    <property type="entry name" value="Sigma70_r2"/>
    <property type="match status" value="1"/>
</dbReference>
<evidence type="ECO:0000256" key="3">
    <source>
        <dbReference type="ARBA" id="ARBA00022525"/>
    </source>
</evidence>
<keyword evidence="9" id="KW-0804">Transcription</keyword>
<evidence type="ECO:0000256" key="7">
    <source>
        <dbReference type="ARBA" id="ARBA00023239"/>
    </source>
</evidence>
<dbReference type="InterPro" id="IPR006626">
    <property type="entry name" value="PbH1"/>
</dbReference>
<dbReference type="InterPro" id="IPR011050">
    <property type="entry name" value="Pectin_lyase_fold/virulence"/>
</dbReference>
<dbReference type="PANTHER" id="PTHR40088:SF1">
    <property type="entry name" value="PECTATE LYASE PEL9"/>
    <property type="match status" value="1"/>
</dbReference>
<comment type="similarity">
    <text evidence="9">Belongs to the sigma-70 factor family. ECF subfamily.</text>
</comment>
<dbReference type="InterPro" id="IPR039448">
    <property type="entry name" value="Beta_helix"/>
</dbReference>
<evidence type="ECO:0000259" key="11">
    <source>
        <dbReference type="Pfam" id="PF04542"/>
    </source>
</evidence>
<dbReference type="InterPro" id="IPR007627">
    <property type="entry name" value="RNA_pol_sigma70_r2"/>
</dbReference>
<feature type="domain" description="RNA polymerase sigma-70 region 2" evidence="11">
    <location>
        <begin position="91"/>
        <end position="157"/>
    </location>
</feature>
<dbReference type="SMART" id="SM00710">
    <property type="entry name" value="PbH1"/>
    <property type="match status" value="6"/>
</dbReference>
<keyword evidence="7" id="KW-0456">Lyase</keyword>
<dbReference type="InterPro" id="IPR013325">
    <property type="entry name" value="RNA_pol_sigma_r2"/>
</dbReference>
<dbReference type="EMBL" id="JAHKKG010000015">
    <property type="protein sequence ID" value="MBU2669659.1"/>
    <property type="molecule type" value="Genomic_DNA"/>
</dbReference>
<comment type="subcellular location">
    <subcellularLocation>
        <location evidence="2">Secreted</location>
    </subcellularLocation>
</comment>
<evidence type="ECO:0000256" key="2">
    <source>
        <dbReference type="ARBA" id="ARBA00004613"/>
    </source>
</evidence>
<dbReference type="InterPro" id="IPR014284">
    <property type="entry name" value="RNA_pol_sigma-70_dom"/>
</dbReference>
<keyword evidence="9" id="KW-0731">Sigma factor</keyword>
<organism evidence="13 14">
    <name type="scientific">Paractinoplanes bogorensis</name>
    <dbReference type="NCBI Taxonomy" id="1610840"/>
    <lineage>
        <taxon>Bacteria</taxon>
        <taxon>Bacillati</taxon>
        <taxon>Actinomycetota</taxon>
        <taxon>Actinomycetes</taxon>
        <taxon>Micromonosporales</taxon>
        <taxon>Micromonosporaceae</taxon>
        <taxon>Paractinoplanes</taxon>
    </lineage>
</organism>
<dbReference type="InterPro" id="IPR012334">
    <property type="entry name" value="Pectin_lyas_fold"/>
</dbReference>
<dbReference type="Gene3D" id="1.10.1740.10">
    <property type="match status" value="1"/>
</dbReference>
<evidence type="ECO:0000256" key="6">
    <source>
        <dbReference type="ARBA" id="ARBA00022837"/>
    </source>
</evidence>
<comment type="caution">
    <text evidence="13">The sequence shown here is derived from an EMBL/GenBank/DDBJ whole genome shotgun (WGS) entry which is preliminary data.</text>
</comment>
<dbReference type="NCBIfam" id="TIGR02937">
    <property type="entry name" value="sigma70-ECF"/>
    <property type="match status" value="1"/>
</dbReference>
<evidence type="ECO:0000256" key="4">
    <source>
        <dbReference type="ARBA" id="ARBA00022723"/>
    </source>
</evidence>
<keyword evidence="3" id="KW-0964">Secreted</keyword>
<feature type="region of interest" description="Disordered" evidence="10">
    <location>
        <begin position="1"/>
        <end position="66"/>
    </location>
</feature>
<evidence type="ECO:0000256" key="1">
    <source>
        <dbReference type="ARBA" id="ARBA00001913"/>
    </source>
</evidence>
<evidence type="ECO:0000256" key="5">
    <source>
        <dbReference type="ARBA" id="ARBA00022729"/>
    </source>
</evidence>
<evidence type="ECO:0000313" key="14">
    <source>
        <dbReference type="Proteomes" id="UP001519654"/>
    </source>
</evidence>
<dbReference type="SUPFAM" id="SSF51126">
    <property type="entry name" value="Pectin lyase-like"/>
    <property type="match status" value="1"/>
</dbReference>
<gene>
    <name evidence="13" type="ORF">KOI35_39725</name>
</gene>
<feature type="domain" description="Right handed beta helix" evidence="12">
    <location>
        <begin position="501"/>
        <end position="655"/>
    </location>
</feature>
<comment type="cofactor">
    <cofactor evidence="1">
        <name>Ca(2+)</name>
        <dbReference type="ChEBI" id="CHEBI:29108"/>
    </cofactor>
</comment>
<keyword evidence="6" id="KW-0106">Calcium</keyword>
<evidence type="ECO:0000259" key="12">
    <source>
        <dbReference type="Pfam" id="PF13229"/>
    </source>
</evidence>
<keyword evidence="4" id="KW-0479">Metal-binding</keyword>
<evidence type="ECO:0000256" key="10">
    <source>
        <dbReference type="SAM" id="MobiDB-lite"/>
    </source>
</evidence>
<reference evidence="13 14" key="1">
    <citation type="submission" date="2021-06" db="EMBL/GenBank/DDBJ databases">
        <title>Actinoplanes lichenicola sp. nov., and Actinoplanes ovalisporus sp. nov., isolated from lichen in Thailand.</title>
        <authorList>
            <person name="Saeng-In P."/>
            <person name="Kanchanasin P."/>
            <person name="Yuki M."/>
            <person name="Kudo T."/>
            <person name="Ohkuma M."/>
            <person name="Phongsopitanun W."/>
            <person name="Tanasupawat S."/>
        </authorList>
    </citation>
    <scope>NUCLEOTIDE SEQUENCE [LARGE SCALE GENOMIC DNA]</scope>
    <source>
        <strain evidence="13 14">NBRC 110975</strain>
    </source>
</reference>
<feature type="compositionally biased region" description="Low complexity" evidence="10">
    <location>
        <begin position="33"/>
        <end position="63"/>
    </location>
</feature>
<dbReference type="Gene3D" id="2.160.20.10">
    <property type="entry name" value="Single-stranded right-handed beta-helix, Pectin lyase-like"/>
    <property type="match status" value="1"/>
</dbReference>
<dbReference type="InterPro" id="IPR052052">
    <property type="entry name" value="Polysaccharide_Lyase_9"/>
</dbReference>
<comment type="similarity">
    <text evidence="8">Belongs to the polysaccharide lyase 9 family.</text>
</comment>
<dbReference type="SUPFAM" id="SSF88946">
    <property type="entry name" value="Sigma2 domain of RNA polymerase sigma factors"/>
    <property type="match status" value="1"/>
</dbReference>
<proteinExistence type="inferred from homology"/>
<evidence type="ECO:0000313" key="13">
    <source>
        <dbReference type="EMBL" id="MBU2669659.1"/>
    </source>
</evidence>
<dbReference type="Pfam" id="PF13229">
    <property type="entry name" value="Beta_helix"/>
    <property type="match status" value="1"/>
</dbReference>